<evidence type="ECO:0000256" key="4">
    <source>
        <dbReference type="ARBA" id="ARBA00022695"/>
    </source>
</evidence>
<dbReference type="PANTHER" id="PTHR12153">
    <property type="entry name" value="SELENOPROTEIN O"/>
    <property type="match status" value="1"/>
</dbReference>
<dbReference type="AlphaFoldDB" id="A0AAD1RXE6"/>
<keyword evidence="4" id="KW-0548">Nucleotidyltransferase</keyword>
<evidence type="ECO:0000256" key="5">
    <source>
        <dbReference type="ARBA" id="ARBA00022723"/>
    </source>
</evidence>
<comment type="similarity">
    <text evidence="2">Belongs to the SELO family.</text>
</comment>
<dbReference type="Pfam" id="PF02696">
    <property type="entry name" value="SelO"/>
    <property type="match status" value="1"/>
</dbReference>
<evidence type="ECO:0000256" key="7">
    <source>
        <dbReference type="ARBA" id="ARBA00022840"/>
    </source>
</evidence>
<sequence>MEQSLSKLKPVIMLLNRVPPSLSLLAAIYSCCLGWKSGPPFVADKYGRFILHKSNTSGFCERKTKVPSMDLWSVPSDDVLADLPVDPIRTNYVRKVKNCIFSLVYPTPFMTNTHLVAVSGDVLDVLDLDISVVNEEGFLHFVSGGKTDPVFIPLAHRYGGHQFSVWAGQLGDGRAHLVGAYINRYGERWELQLKGSGKTPYSRNGDGRAVLRSSIREFLCSEAMHFLGIPTSRAASIVVSDDAIWRDQFYNGNFRKERGAVVLRVAKSWFRIGSLEILTHSGEYDLLRILVEFIIKEHFPSISIADPSRVLEFFSRVVHQTANLIALWMSVGFTHGVCNTDNFSLLSITIDYGPFGFMEDYDADYVPNTSDDEGRYRIGNQANVGMFNMNKLLQALNPLMDSRQKQLASHVIKGFPDLYYQRFKELFSVKFGFLGETEQDFAIIALFLSLLEDTRADFTMTFRDLSEITEEQLLHLSIPQEYWALHIVSQHKNFPKWVHLYLQRLKRNTDDTDSKRRERMSNSNPRYVLRNWMAESAVLKAERNDFSEVRLLLNTLRQPFRKQKIAEMAGYSKHAPAWARDLKVSCSS</sequence>
<keyword evidence="8" id="KW-0460">Magnesium</keyword>
<dbReference type="GO" id="GO:0005524">
    <property type="term" value="F:ATP binding"/>
    <property type="evidence" value="ECO:0007669"/>
    <property type="project" value="UniProtKB-KW"/>
</dbReference>
<dbReference type="GO" id="GO:0046872">
    <property type="term" value="F:metal ion binding"/>
    <property type="evidence" value="ECO:0007669"/>
    <property type="project" value="UniProtKB-KW"/>
</dbReference>
<protein>
    <recommendedName>
        <fullName evidence="9">Selenoprotein O</fullName>
    </recommendedName>
</protein>
<evidence type="ECO:0000313" key="10">
    <source>
        <dbReference type="EMBL" id="CAH2282237.1"/>
    </source>
</evidence>
<reference evidence="10" key="1">
    <citation type="submission" date="2022-03" db="EMBL/GenBank/DDBJ databases">
        <authorList>
            <person name="Alioto T."/>
            <person name="Alioto T."/>
            <person name="Gomez Garrido J."/>
        </authorList>
    </citation>
    <scope>NUCLEOTIDE SEQUENCE</scope>
</reference>
<proteinExistence type="inferred from homology"/>
<dbReference type="PROSITE" id="PS51257">
    <property type="entry name" value="PROKAR_LIPOPROTEIN"/>
    <property type="match status" value="1"/>
</dbReference>
<evidence type="ECO:0000256" key="6">
    <source>
        <dbReference type="ARBA" id="ARBA00022741"/>
    </source>
</evidence>
<dbReference type="NCBIfam" id="NF000658">
    <property type="entry name" value="PRK00029.1"/>
    <property type="match status" value="1"/>
</dbReference>
<evidence type="ECO:0000256" key="2">
    <source>
        <dbReference type="ARBA" id="ARBA00009747"/>
    </source>
</evidence>
<dbReference type="PANTHER" id="PTHR12153:SF18">
    <property type="entry name" value="SELENOPROTEIN O"/>
    <property type="match status" value="1"/>
</dbReference>
<dbReference type="HAMAP" id="MF_00692">
    <property type="entry name" value="SelO"/>
    <property type="match status" value="1"/>
</dbReference>
<dbReference type="GO" id="GO:0016779">
    <property type="term" value="F:nucleotidyltransferase activity"/>
    <property type="evidence" value="ECO:0007669"/>
    <property type="project" value="UniProtKB-KW"/>
</dbReference>
<name>A0AAD1RXE6_PELCU</name>
<evidence type="ECO:0000256" key="9">
    <source>
        <dbReference type="ARBA" id="ARBA00031547"/>
    </source>
</evidence>
<comment type="cofactor">
    <cofactor evidence="1">
        <name>Mg(2+)</name>
        <dbReference type="ChEBI" id="CHEBI:18420"/>
    </cofactor>
</comment>
<evidence type="ECO:0000313" key="11">
    <source>
        <dbReference type="Proteomes" id="UP001295444"/>
    </source>
</evidence>
<organism evidence="10 11">
    <name type="scientific">Pelobates cultripes</name>
    <name type="common">Western spadefoot toad</name>
    <dbReference type="NCBI Taxonomy" id="61616"/>
    <lineage>
        <taxon>Eukaryota</taxon>
        <taxon>Metazoa</taxon>
        <taxon>Chordata</taxon>
        <taxon>Craniata</taxon>
        <taxon>Vertebrata</taxon>
        <taxon>Euteleostomi</taxon>
        <taxon>Amphibia</taxon>
        <taxon>Batrachia</taxon>
        <taxon>Anura</taxon>
        <taxon>Pelobatoidea</taxon>
        <taxon>Pelobatidae</taxon>
        <taxon>Pelobates</taxon>
    </lineage>
</organism>
<evidence type="ECO:0000256" key="3">
    <source>
        <dbReference type="ARBA" id="ARBA00022679"/>
    </source>
</evidence>
<evidence type="ECO:0000256" key="1">
    <source>
        <dbReference type="ARBA" id="ARBA00001946"/>
    </source>
</evidence>
<dbReference type="Proteomes" id="UP001295444">
    <property type="component" value="Chromosome 04"/>
</dbReference>
<dbReference type="InterPro" id="IPR003846">
    <property type="entry name" value="SelO"/>
</dbReference>
<accession>A0AAD1RXE6</accession>
<dbReference type="EMBL" id="OW240915">
    <property type="protein sequence ID" value="CAH2282237.1"/>
    <property type="molecule type" value="Genomic_DNA"/>
</dbReference>
<keyword evidence="11" id="KW-1185">Reference proteome</keyword>
<keyword evidence="7" id="KW-0067">ATP-binding</keyword>
<gene>
    <name evidence="10" type="ORF">PECUL_23A052412</name>
</gene>
<keyword evidence="3" id="KW-0808">Transferase</keyword>
<keyword evidence="6" id="KW-0547">Nucleotide-binding</keyword>
<evidence type="ECO:0000256" key="8">
    <source>
        <dbReference type="ARBA" id="ARBA00022842"/>
    </source>
</evidence>
<keyword evidence="5" id="KW-0479">Metal-binding</keyword>